<dbReference type="PANTHER" id="PTHR39473:SF1">
    <property type="entry name" value="DINB-LIKE DOMAIN-CONTAINING PROTEIN"/>
    <property type="match status" value="1"/>
</dbReference>
<dbReference type="SUPFAM" id="SSF90229">
    <property type="entry name" value="CCCH zinc finger"/>
    <property type="match status" value="1"/>
</dbReference>
<feature type="region of interest" description="Disordered" evidence="5">
    <location>
        <begin position="626"/>
        <end position="658"/>
    </location>
</feature>
<dbReference type="GO" id="GO:0008270">
    <property type="term" value="F:zinc ion binding"/>
    <property type="evidence" value="ECO:0007669"/>
    <property type="project" value="UniProtKB-KW"/>
</dbReference>
<dbReference type="SMART" id="SM00356">
    <property type="entry name" value="ZnF_C3H1"/>
    <property type="match status" value="1"/>
</dbReference>
<feature type="compositionally biased region" description="Low complexity" evidence="5">
    <location>
        <begin position="599"/>
        <end position="609"/>
    </location>
</feature>
<feature type="compositionally biased region" description="Basic and acidic residues" evidence="5">
    <location>
        <begin position="748"/>
        <end position="757"/>
    </location>
</feature>
<dbReference type="PROSITE" id="PS50103">
    <property type="entry name" value="ZF_C3H1"/>
    <property type="match status" value="1"/>
</dbReference>
<evidence type="ECO:0000256" key="5">
    <source>
        <dbReference type="SAM" id="MobiDB-lite"/>
    </source>
</evidence>
<feature type="region of interest" description="Disordered" evidence="5">
    <location>
        <begin position="138"/>
        <end position="159"/>
    </location>
</feature>
<evidence type="ECO:0000256" key="4">
    <source>
        <dbReference type="PROSITE-ProRule" id="PRU00723"/>
    </source>
</evidence>
<feature type="region of interest" description="Disordered" evidence="5">
    <location>
        <begin position="172"/>
        <end position="201"/>
    </location>
</feature>
<keyword evidence="1 4" id="KW-0479">Metal-binding</keyword>
<feature type="region of interest" description="Disordered" evidence="5">
    <location>
        <begin position="795"/>
        <end position="820"/>
    </location>
</feature>
<dbReference type="InterPro" id="IPR036855">
    <property type="entry name" value="Znf_CCCH_sf"/>
</dbReference>
<feature type="region of interest" description="Disordered" evidence="5">
    <location>
        <begin position="303"/>
        <end position="324"/>
    </location>
</feature>
<name>A0A077RBX7_9BASI</name>
<dbReference type="AlphaFoldDB" id="A0A077RBX7"/>
<sequence>MDPSSGYGSWPMQPNSNPELAWHLEPNSLNTSSVGNMQPMYVSSLSVGAMPSTLYPAYPSSEHQYVPQQQQSYQQQSQLYPPQPQLHSHQYPSASLQPGMPASDGSSSDALSVNAANFNELRVMYPDASSETLISAIFQPPPSAPRSAQPHPQHQDVQRQQLVPAPVAQTRIHHPSHQMHPSHDAPLVQPPPPYNAYASQSEHSLANALSFTSPPPVAANTSSIFAHGLSQPAVPAVQPQAHAGTGSTAQPEASKKTAKLRQSKLSLLPGVAHAVRIEGTPPTPAVTAPLPKIGAEAAIIVDDGAEPSTPPLPPAKALATRPSSSATATSADTLLWNKVKAPLSRLSVERSPDQSARQLVQLLCEVDASGKFRQVVSTGSEVRETIIETLHAIATLEKGRGFTDNGRSKFFGAMMRIPGGRHILSTWLRQTVPPKKMTEGVADLSRRYKETLFPLLSVLAYVPIKKAYLTDDAGLGKAITGVSLRAVDSKARNLAVSLKEKWTKVIQNESSSSSTAASRPSPSAAASTSTTSAATAKRKPTETSATAESSSKRYKSATPTTLTSATAARAAKPTSASSTSTSVKPGLAFFGGSTIPKKSTSATGSSATSNRMNAHESVMSLMNKLSAGKGNERSPEAEVQRNVSAKAQPQQKPKKRVRWREGNELVAVKEIEPADYSLGDNENASESTRVGFFTDEHDEGLALRQSVSTMEALMDWREPQEVVVTISDSGPVGSESLEGPFQTKRNAEMEEKVHEEGQEPECPDESLLEKPGSISEAPKELLRDSVEIPTPWIGEDSALADGMDESAGEGAGPVDFEQSAPASAVVPSTADLSALLAKVGQAVGGGDVAPSATCTVSVAPPALNFDSTQLQSILAMAKGSGPGSSAVNAAMASQNVSTNNLSALLSNLKSSVNGVHNSVAANNGNAAEGGSGYWNRGYHDASAPKEESYPGEYQQEYSSHGGQRYGQATTLYQYGSTKGWDDEAQGSYGGGQRGGWAKAESGYGGSGGVDGDGDGRGAGVLQPKIHIRPCKFYVQGNCFRGDSCHFRHDG</sequence>
<evidence type="ECO:0000256" key="3">
    <source>
        <dbReference type="ARBA" id="ARBA00022833"/>
    </source>
</evidence>
<feature type="compositionally biased region" description="Low complexity" evidence="5">
    <location>
        <begin position="510"/>
        <end position="535"/>
    </location>
</feature>
<evidence type="ECO:0000259" key="6">
    <source>
        <dbReference type="PROSITE" id="PS50103"/>
    </source>
</evidence>
<dbReference type="PANTHER" id="PTHR39473">
    <property type="match status" value="1"/>
</dbReference>
<keyword evidence="2 4" id="KW-0863">Zinc-finger</keyword>
<feature type="compositionally biased region" description="Polar residues" evidence="5">
    <location>
        <begin position="27"/>
        <end position="36"/>
    </location>
</feature>
<accession>A0A077RBX7</accession>
<feature type="region of interest" description="Disordered" evidence="5">
    <location>
        <begin position="507"/>
        <end position="611"/>
    </location>
</feature>
<feature type="region of interest" description="Disordered" evidence="5">
    <location>
        <begin position="237"/>
        <end position="260"/>
    </location>
</feature>
<evidence type="ECO:0000256" key="2">
    <source>
        <dbReference type="ARBA" id="ARBA00022771"/>
    </source>
</evidence>
<feature type="compositionally biased region" description="Low complexity" evidence="5">
    <location>
        <begin position="64"/>
        <end position="93"/>
    </location>
</feature>
<reference evidence="7" key="1">
    <citation type="journal article" date="2014" name="Genome Biol. Evol.">
        <title>Gene Loss Rather Than Gene Gain Is Associated with a Host Jump from Monocots to Dicots in the Smut Fungus Melanopsichium pennsylvanicum.</title>
        <authorList>
            <person name="Sharma R."/>
            <person name="Mishra B."/>
            <person name="Runge F."/>
            <person name="Thines M."/>
        </authorList>
    </citation>
    <scope>NUCLEOTIDE SEQUENCE</scope>
    <source>
        <strain evidence="7">4</strain>
    </source>
</reference>
<evidence type="ECO:0000313" key="7">
    <source>
        <dbReference type="EMBL" id="CDI56711.1"/>
    </source>
</evidence>
<organism evidence="7">
    <name type="scientific">Melanopsichium pennsylvanicum 4</name>
    <dbReference type="NCBI Taxonomy" id="1398559"/>
    <lineage>
        <taxon>Eukaryota</taxon>
        <taxon>Fungi</taxon>
        <taxon>Dikarya</taxon>
        <taxon>Basidiomycota</taxon>
        <taxon>Ustilaginomycotina</taxon>
        <taxon>Ustilaginomycetes</taxon>
        <taxon>Ustilaginales</taxon>
        <taxon>Ustilaginaceae</taxon>
        <taxon>Melanopsichium</taxon>
    </lineage>
</organism>
<feature type="region of interest" description="Disordered" evidence="5">
    <location>
        <begin position="1"/>
        <end position="36"/>
    </location>
</feature>
<feature type="region of interest" description="Disordered" evidence="5">
    <location>
        <begin position="62"/>
        <end position="110"/>
    </location>
</feature>
<feature type="zinc finger region" description="C3H1-type" evidence="4">
    <location>
        <begin position="1024"/>
        <end position="1050"/>
    </location>
</feature>
<feature type="compositionally biased region" description="Low complexity" evidence="5">
    <location>
        <begin position="315"/>
        <end position="324"/>
    </location>
</feature>
<feature type="domain" description="C3H1-type" evidence="6">
    <location>
        <begin position="1024"/>
        <end position="1050"/>
    </location>
</feature>
<protein>
    <recommendedName>
        <fullName evidence="6">C3H1-type domain-containing protein</fullName>
    </recommendedName>
</protein>
<proteinExistence type="predicted"/>
<keyword evidence="3 4" id="KW-0862">Zinc</keyword>
<dbReference type="EMBL" id="HG529698">
    <property type="protein sequence ID" value="CDI56711.1"/>
    <property type="molecule type" value="Genomic_DNA"/>
</dbReference>
<dbReference type="InterPro" id="IPR000571">
    <property type="entry name" value="Znf_CCCH"/>
</dbReference>
<evidence type="ECO:0000256" key="1">
    <source>
        <dbReference type="ARBA" id="ARBA00022723"/>
    </source>
</evidence>
<feature type="compositionally biased region" description="Low complexity" evidence="5">
    <location>
        <begin position="556"/>
        <end position="582"/>
    </location>
</feature>
<feature type="region of interest" description="Disordered" evidence="5">
    <location>
        <begin position="748"/>
        <end position="771"/>
    </location>
</feature>
<feature type="compositionally biased region" description="Basic and acidic residues" evidence="5">
    <location>
        <begin position="630"/>
        <end position="639"/>
    </location>
</feature>